<dbReference type="InterPro" id="IPR019870">
    <property type="entry name" value="Se_metab_YedF"/>
</dbReference>
<dbReference type="InterPro" id="IPR027396">
    <property type="entry name" value="DsrEFH-like"/>
</dbReference>
<dbReference type="SUPFAM" id="SSF64307">
    <property type="entry name" value="SirA-like"/>
    <property type="match status" value="1"/>
</dbReference>
<dbReference type="InterPro" id="IPR001455">
    <property type="entry name" value="TusA-like"/>
</dbReference>
<gene>
    <name evidence="2" type="ORF">KL86DPRO_11106</name>
</gene>
<protein>
    <recommendedName>
        <fullName evidence="1">UPF0033 domain-containing protein</fullName>
    </recommendedName>
</protein>
<dbReference type="Pfam" id="PF01206">
    <property type="entry name" value="TusA"/>
    <property type="match status" value="1"/>
</dbReference>
<sequence length="206" mass="22130">MYDAIVDCRGLPCPQPVIRLKRLLEESSPVFILVTVDNEPALENVCRFLAFHGYATEHAAEPGAWRVKALRGADGPARPAAVPEPRPARAFDGEGARTLVMLIAPVFGSGDDTLGTKLMRNFLATLPELGDDLWRMVLLNGGVRLAAKGSPVLEELKALESSGVSILVCGACLEFFGLTAEKAVGETTNMLDIVTSMQLADKVIRI</sequence>
<dbReference type="InterPro" id="IPR003787">
    <property type="entry name" value="Sulphur_relay_DsrE/F-like"/>
</dbReference>
<dbReference type="InterPro" id="IPR036868">
    <property type="entry name" value="TusA-like_sf"/>
</dbReference>
<dbReference type="NCBIfam" id="TIGR03527">
    <property type="entry name" value="selenium_YedF"/>
    <property type="match status" value="1"/>
</dbReference>
<dbReference type="CDD" id="cd03421">
    <property type="entry name" value="SirA_like_N"/>
    <property type="match status" value="1"/>
</dbReference>
<feature type="domain" description="UPF0033" evidence="1">
    <location>
        <begin position="5"/>
        <end position="67"/>
    </location>
</feature>
<dbReference type="SUPFAM" id="SSF75169">
    <property type="entry name" value="DsrEFH-like"/>
    <property type="match status" value="1"/>
</dbReference>
<accession>A0A212JBK0</accession>
<organism evidence="2">
    <name type="scientific">uncultured delta proteobacterium</name>
    <dbReference type="NCBI Taxonomy" id="34034"/>
    <lineage>
        <taxon>Bacteria</taxon>
        <taxon>Deltaproteobacteria</taxon>
        <taxon>environmental samples</taxon>
    </lineage>
</organism>
<dbReference type="Pfam" id="PF02635">
    <property type="entry name" value="DsrE"/>
    <property type="match status" value="1"/>
</dbReference>
<dbReference type="EMBL" id="FLUQ01000001">
    <property type="protein sequence ID" value="SBV96798.1"/>
    <property type="molecule type" value="Genomic_DNA"/>
</dbReference>
<reference evidence="2" key="1">
    <citation type="submission" date="2016-04" db="EMBL/GenBank/DDBJ databases">
        <authorList>
            <person name="Evans L.H."/>
            <person name="Alamgir A."/>
            <person name="Owens N."/>
            <person name="Weber N.D."/>
            <person name="Virtaneva K."/>
            <person name="Barbian K."/>
            <person name="Babar A."/>
            <person name="Rosenke K."/>
        </authorList>
    </citation>
    <scope>NUCLEOTIDE SEQUENCE</scope>
    <source>
        <strain evidence="2">86</strain>
    </source>
</reference>
<evidence type="ECO:0000259" key="1">
    <source>
        <dbReference type="Pfam" id="PF01206"/>
    </source>
</evidence>
<proteinExistence type="predicted"/>
<evidence type="ECO:0000313" key="2">
    <source>
        <dbReference type="EMBL" id="SBV96798.1"/>
    </source>
</evidence>
<dbReference type="Gene3D" id="3.30.110.40">
    <property type="entry name" value="TusA-like domain"/>
    <property type="match status" value="1"/>
</dbReference>
<name>A0A212JBK0_9DELT</name>
<dbReference type="AlphaFoldDB" id="A0A212JBK0"/>